<keyword evidence="1" id="KW-0808">Transferase</keyword>
<proteinExistence type="predicted"/>
<name>A0A1G6MK84_9ACTN</name>
<gene>
    <name evidence="1" type="ORF">SAMN04487824_12225</name>
</gene>
<keyword evidence="2" id="KW-1185">Reference proteome</keyword>
<reference evidence="2" key="1">
    <citation type="submission" date="2016-10" db="EMBL/GenBank/DDBJ databases">
        <authorList>
            <person name="Varghese N."/>
            <person name="Submissions S."/>
        </authorList>
    </citation>
    <scope>NUCLEOTIDE SEQUENCE [LARGE SCALE GENOMIC DNA]</scope>
    <source>
        <strain evidence="2">DSM 22619</strain>
    </source>
</reference>
<protein>
    <submittedName>
        <fullName evidence="1">O-Methyltransferase involved in polyketide biosynthesis</fullName>
    </submittedName>
</protein>
<dbReference type="GO" id="GO:0032259">
    <property type="term" value="P:methylation"/>
    <property type="evidence" value="ECO:0007669"/>
    <property type="project" value="UniProtKB-KW"/>
</dbReference>
<sequence>MANLRIKPNSVQETLVIPLYGRKLCAERFPTLYQDGSAAKACAQIDYDFSDLDRQAASPLWQFGALEAAMRQLDMQWEVRDYLASHPYAAVVNMGCGLDQTGRACDNGRCKLYNVDMPDVINMREQLFPTDWRETDIKSNLNDHAWMEQVDGLDGAVFFAAGVFHYLTTWQARTLACELARRFPGGRLVFDTIGRLGKLLMRRTFKSFGMENYRECLCVQDPRELKGWVSNVTVSSKGYMLGYHAMDDPAVTALHRFLARRCDGMLGMRVNRIDFPGTPDSRSSAAPREREA</sequence>
<dbReference type="PANTHER" id="PTHR43619:SF2">
    <property type="entry name" value="S-ADENOSYL-L-METHIONINE-DEPENDENT METHYLTRANSFERASES SUPERFAMILY PROTEIN"/>
    <property type="match status" value="1"/>
</dbReference>
<keyword evidence="1" id="KW-0489">Methyltransferase</keyword>
<evidence type="ECO:0000313" key="2">
    <source>
        <dbReference type="Proteomes" id="UP000198528"/>
    </source>
</evidence>
<evidence type="ECO:0000313" key="1">
    <source>
        <dbReference type="EMBL" id="SDC55694.1"/>
    </source>
</evidence>
<dbReference type="Proteomes" id="UP000198528">
    <property type="component" value="Unassembled WGS sequence"/>
</dbReference>
<dbReference type="RefSeq" id="WP_090847365.1">
    <property type="nucleotide sequence ID" value="NZ_FMZL01000022.1"/>
</dbReference>
<dbReference type="Gene3D" id="3.40.50.150">
    <property type="entry name" value="Vaccinia Virus protein VP39"/>
    <property type="match status" value="1"/>
</dbReference>
<dbReference type="SUPFAM" id="SSF53335">
    <property type="entry name" value="S-adenosyl-L-methionine-dependent methyltransferases"/>
    <property type="match status" value="1"/>
</dbReference>
<dbReference type="InterPro" id="IPR029063">
    <property type="entry name" value="SAM-dependent_MTases_sf"/>
</dbReference>
<organism evidence="1 2">
    <name type="scientific">Parafannyhessea umbonata</name>
    <dbReference type="NCBI Taxonomy" id="604330"/>
    <lineage>
        <taxon>Bacteria</taxon>
        <taxon>Bacillati</taxon>
        <taxon>Actinomycetota</taxon>
        <taxon>Coriobacteriia</taxon>
        <taxon>Coriobacteriales</taxon>
        <taxon>Atopobiaceae</taxon>
        <taxon>Parafannyhessea</taxon>
    </lineage>
</organism>
<dbReference type="GO" id="GO:0008168">
    <property type="term" value="F:methyltransferase activity"/>
    <property type="evidence" value="ECO:0007669"/>
    <property type="project" value="UniProtKB-KW"/>
</dbReference>
<accession>A0A1G6MK84</accession>
<dbReference type="AlphaFoldDB" id="A0A1G6MK84"/>
<dbReference type="PANTHER" id="PTHR43619">
    <property type="entry name" value="S-ADENOSYL-L-METHIONINE-DEPENDENT METHYLTRANSFERASE YKTD-RELATED"/>
    <property type="match status" value="1"/>
</dbReference>
<dbReference type="EMBL" id="FMZL01000022">
    <property type="protein sequence ID" value="SDC55694.1"/>
    <property type="molecule type" value="Genomic_DNA"/>
</dbReference>